<dbReference type="GO" id="GO:0009847">
    <property type="term" value="P:spore germination"/>
    <property type="evidence" value="ECO:0007669"/>
    <property type="project" value="InterPro"/>
</dbReference>
<feature type="transmembrane region" description="Helical" evidence="4">
    <location>
        <begin position="325"/>
        <end position="344"/>
    </location>
</feature>
<evidence type="ECO:0000313" key="6">
    <source>
        <dbReference type="Proteomes" id="UP000006443"/>
    </source>
</evidence>
<feature type="transmembrane region" description="Helical" evidence="4">
    <location>
        <begin position="423"/>
        <end position="445"/>
    </location>
</feature>
<keyword evidence="2 4" id="KW-0472">Membrane</keyword>
<feature type="compositionally biased region" description="Basic and acidic residues" evidence="3">
    <location>
        <begin position="533"/>
        <end position="553"/>
    </location>
</feature>
<dbReference type="eggNOG" id="COG0697">
    <property type="taxonomic scope" value="Bacteria"/>
</dbReference>
<evidence type="ECO:0000256" key="4">
    <source>
        <dbReference type="SAM" id="Phobius"/>
    </source>
</evidence>
<evidence type="ECO:0000256" key="1">
    <source>
        <dbReference type="ARBA" id="ARBA00005278"/>
    </source>
</evidence>
<organism evidence="5 6">
    <name type="scientific">Dethiobacter alkaliphilus AHT 1</name>
    <dbReference type="NCBI Taxonomy" id="555088"/>
    <lineage>
        <taxon>Bacteria</taxon>
        <taxon>Bacillati</taxon>
        <taxon>Bacillota</taxon>
        <taxon>Dethiobacteria</taxon>
        <taxon>Dethiobacterales</taxon>
        <taxon>Dethiobacteraceae</taxon>
        <taxon>Dethiobacter</taxon>
    </lineage>
</organism>
<dbReference type="InterPro" id="IPR050768">
    <property type="entry name" value="UPF0353/GerABKA_families"/>
</dbReference>
<evidence type="ECO:0000256" key="2">
    <source>
        <dbReference type="ARBA" id="ARBA00023136"/>
    </source>
</evidence>
<sequence>MVNALSFLKKLKKLKKATAKDVETQPEKRGTKLRAKDSAHLKMRMELIQQRLGESNDVVIRQITSSNHRLEFAVVFIDGLSDKKLIHDHIIRPIQSDNVVSRYSQELTLKNALDLLQSHITSSSEVMVVGTLNEAIKFVLNGDTALLIDGEEKILIYGTREWQMRAVDEPETESAVRGPREGFTETLRVNTSLLRRRIRHENLRLETMKAGRRTDTEIILAYINDIANPQTLDEVRKRVAAIDTDSILESGYIEEFIEDVPLSIFPQIEHTERVDKAAAAILDGRILIMVDNTPHSLIVPTTFFQFMQASEDYYERPYVGLALRILRLFVLNVALMLPALYVAIVTFHQEMLPTPLLLSILAARAGIPFPAVAEALIMEAMFEVLREAGVRLPKTVGQAVSIVGGLVVGDAAIRAGIVSPAMVIVVATTAISTFAIPAFNASITLRILRFPLIVLGGIMGLYGVIFGLLIILIHLAGLQSFGVPYLSPMVHGTLPDMTKTFARPFWWMTGKRPHELKPQDTTRQANNMFMRKPPGDERELVHEKTEDNNAGKR</sequence>
<feature type="region of interest" description="Disordered" evidence="3">
    <location>
        <begin position="516"/>
        <end position="553"/>
    </location>
</feature>
<dbReference type="Pfam" id="PF03323">
    <property type="entry name" value="GerA"/>
    <property type="match status" value="1"/>
</dbReference>
<gene>
    <name evidence="5" type="ORF">DealDRAFT_0952</name>
</gene>
<dbReference type="PIRSF" id="PIRSF005690">
    <property type="entry name" value="GerBA"/>
    <property type="match status" value="1"/>
</dbReference>
<reference evidence="5 6" key="1">
    <citation type="submission" date="2009-02" db="EMBL/GenBank/DDBJ databases">
        <title>Sequencing of the draft genome and assembly of Dethiobacter alkaliphilus AHT 1.</title>
        <authorList>
            <consortium name="US DOE Joint Genome Institute (JGI-PGF)"/>
            <person name="Lucas S."/>
            <person name="Copeland A."/>
            <person name="Lapidus A."/>
            <person name="Glavina del Rio T."/>
            <person name="Dalin E."/>
            <person name="Tice H."/>
            <person name="Bruce D."/>
            <person name="Goodwin L."/>
            <person name="Pitluck S."/>
            <person name="Larimer F."/>
            <person name="Land M.L."/>
            <person name="Hauser L."/>
            <person name="Muyzer G."/>
        </authorList>
    </citation>
    <scope>NUCLEOTIDE SEQUENCE [LARGE SCALE GENOMIC DNA]</scope>
    <source>
        <strain evidence="5 6">AHT 1</strain>
    </source>
</reference>
<feature type="transmembrane region" description="Helical" evidence="4">
    <location>
        <begin position="452"/>
        <end position="476"/>
    </location>
</feature>
<keyword evidence="4" id="KW-0812">Transmembrane</keyword>
<feature type="transmembrane region" description="Helical" evidence="4">
    <location>
        <begin position="399"/>
        <end position="417"/>
    </location>
</feature>
<dbReference type="PANTHER" id="PTHR22550:SF5">
    <property type="entry name" value="LEUCINE ZIPPER PROTEIN 4"/>
    <property type="match status" value="1"/>
</dbReference>
<comment type="similarity">
    <text evidence="1">Belongs to the GerABKA family.</text>
</comment>
<name>C0GEP3_DETAL</name>
<dbReference type="GO" id="GO:0016020">
    <property type="term" value="C:membrane"/>
    <property type="evidence" value="ECO:0007669"/>
    <property type="project" value="InterPro"/>
</dbReference>
<evidence type="ECO:0000256" key="3">
    <source>
        <dbReference type="SAM" id="MobiDB-lite"/>
    </source>
</evidence>
<evidence type="ECO:0000313" key="5">
    <source>
        <dbReference type="EMBL" id="EEG78075.1"/>
    </source>
</evidence>
<proteinExistence type="inferred from homology"/>
<keyword evidence="6" id="KW-1185">Reference proteome</keyword>
<dbReference type="InterPro" id="IPR004995">
    <property type="entry name" value="Spore_Ger"/>
</dbReference>
<dbReference type="AlphaFoldDB" id="C0GEP3"/>
<dbReference type="EMBL" id="ACJM01000004">
    <property type="protein sequence ID" value="EEG78075.1"/>
    <property type="molecule type" value="Genomic_DNA"/>
</dbReference>
<dbReference type="PANTHER" id="PTHR22550">
    <property type="entry name" value="SPORE GERMINATION PROTEIN"/>
    <property type="match status" value="1"/>
</dbReference>
<keyword evidence="4" id="KW-1133">Transmembrane helix</keyword>
<protein>
    <submittedName>
        <fullName evidence="5">GerA spore germination protein</fullName>
    </submittedName>
</protein>
<dbReference type="Proteomes" id="UP000006443">
    <property type="component" value="Unassembled WGS sequence"/>
</dbReference>
<accession>C0GEP3</accession>
<dbReference type="STRING" id="555088.DealDRAFT_0952"/>
<dbReference type="OrthoDB" id="1726708at2"/>
<comment type="caution">
    <text evidence="5">The sequence shown here is derived from an EMBL/GenBank/DDBJ whole genome shotgun (WGS) entry which is preliminary data.</text>
</comment>
<feature type="transmembrane region" description="Helical" evidence="4">
    <location>
        <begin position="356"/>
        <end position="378"/>
    </location>
</feature>
<dbReference type="RefSeq" id="WP_008515365.1">
    <property type="nucleotide sequence ID" value="NZ_ACJM01000004.1"/>
</dbReference>